<evidence type="ECO:0000256" key="3">
    <source>
        <dbReference type="ARBA" id="ARBA00015325"/>
    </source>
</evidence>
<evidence type="ECO:0000256" key="1">
    <source>
        <dbReference type="ARBA" id="ARBA00004429"/>
    </source>
</evidence>
<dbReference type="Pfam" id="PF02096">
    <property type="entry name" value="60KD_IMP"/>
    <property type="match status" value="1"/>
</dbReference>
<dbReference type="InterPro" id="IPR047196">
    <property type="entry name" value="YidC_ALB_C"/>
</dbReference>
<dbReference type="GO" id="GO:0051205">
    <property type="term" value="P:protein insertion into membrane"/>
    <property type="evidence" value="ECO:0007669"/>
    <property type="project" value="TreeGrafter"/>
</dbReference>
<dbReference type="NCBIfam" id="NF002352">
    <property type="entry name" value="PRK01318.1-3"/>
    <property type="match status" value="1"/>
</dbReference>
<evidence type="ECO:0000256" key="6">
    <source>
        <dbReference type="ARBA" id="ARBA00022692"/>
    </source>
</evidence>
<reference evidence="17 18" key="1">
    <citation type="submission" date="2017-08" db="EMBL/GenBank/DDBJ databases">
        <title>Fine stratification of microbial communities through a metagenomic profile of the photic zone.</title>
        <authorList>
            <person name="Haro-Moreno J.M."/>
            <person name="Lopez-Perez M."/>
            <person name="De La Torre J."/>
            <person name="Picazo A."/>
            <person name="Camacho A."/>
            <person name="Rodriguez-Valera F."/>
        </authorList>
    </citation>
    <scope>NUCLEOTIDE SEQUENCE [LARGE SCALE GENOMIC DNA]</scope>
    <source>
        <strain evidence="17">MED-G24</strain>
    </source>
</reference>
<dbReference type="InterPro" id="IPR001708">
    <property type="entry name" value="YidC/ALB3/OXA1/COX18"/>
</dbReference>
<comment type="subcellular location">
    <subcellularLocation>
        <location evidence="1">Cell inner membrane</location>
        <topology evidence="1">Multi-pass membrane protein</topology>
    </subcellularLocation>
    <subcellularLocation>
        <location evidence="13">Cell membrane</location>
        <topology evidence="13">Multi-pass membrane protein</topology>
    </subcellularLocation>
</comment>
<keyword evidence="7 13" id="KW-0653">Protein transport</keyword>
<dbReference type="InterPro" id="IPR038221">
    <property type="entry name" value="YidC_periplasmic_sf"/>
</dbReference>
<dbReference type="Gene3D" id="2.70.98.90">
    <property type="match status" value="1"/>
</dbReference>
<evidence type="ECO:0000259" key="15">
    <source>
        <dbReference type="Pfam" id="PF02096"/>
    </source>
</evidence>
<evidence type="ECO:0000256" key="13">
    <source>
        <dbReference type="HAMAP-Rule" id="MF_01810"/>
    </source>
</evidence>
<evidence type="ECO:0000259" key="16">
    <source>
        <dbReference type="Pfam" id="PF14849"/>
    </source>
</evidence>
<feature type="transmembrane region" description="Helical" evidence="13">
    <location>
        <begin position="526"/>
        <end position="551"/>
    </location>
</feature>
<dbReference type="InterPro" id="IPR019998">
    <property type="entry name" value="Membr_insert_YidC"/>
</dbReference>
<feature type="transmembrane region" description="Helical" evidence="13">
    <location>
        <begin position="6"/>
        <end position="23"/>
    </location>
</feature>
<name>A0A2A5WX70_9GAMM</name>
<evidence type="ECO:0000256" key="5">
    <source>
        <dbReference type="ARBA" id="ARBA00022475"/>
    </source>
</evidence>
<keyword evidence="8 13" id="KW-1133">Transmembrane helix</keyword>
<keyword evidence="10 13" id="KW-0143">Chaperone</keyword>
<dbReference type="CDD" id="cd19961">
    <property type="entry name" value="EcYidC-like_peri"/>
    <property type="match status" value="1"/>
</dbReference>
<dbReference type="InterPro" id="IPR028053">
    <property type="entry name" value="Membr_insert_YidC_N"/>
</dbReference>
<dbReference type="HAMAP" id="MF_01810">
    <property type="entry name" value="YidC_type1"/>
    <property type="match status" value="1"/>
</dbReference>
<dbReference type="CDD" id="cd20070">
    <property type="entry name" value="5TM_YidC_Alb3"/>
    <property type="match status" value="1"/>
</dbReference>
<dbReference type="NCBIfam" id="TIGR03593">
    <property type="entry name" value="yidC_nterm"/>
    <property type="match status" value="1"/>
</dbReference>
<feature type="compositionally biased region" description="Polar residues" evidence="14">
    <location>
        <begin position="51"/>
        <end position="77"/>
    </location>
</feature>
<evidence type="ECO:0000256" key="8">
    <source>
        <dbReference type="ARBA" id="ARBA00022989"/>
    </source>
</evidence>
<comment type="caution">
    <text evidence="17">The sequence shown here is derived from an EMBL/GenBank/DDBJ whole genome shotgun (WGS) entry which is preliminary data.</text>
</comment>
<evidence type="ECO:0000256" key="14">
    <source>
        <dbReference type="SAM" id="MobiDB-lite"/>
    </source>
</evidence>
<evidence type="ECO:0000256" key="4">
    <source>
        <dbReference type="ARBA" id="ARBA00022448"/>
    </source>
</evidence>
<dbReference type="GO" id="GO:0015031">
    <property type="term" value="P:protein transport"/>
    <property type="evidence" value="ECO:0007669"/>
    <property type="project" value="UniProtKB-KW"/>
</dbReference>
<feature type="transmembrane region" description="Helical" evidence="13">
    <location>
        <begin position="387"/>
        <end position="410"/>
    </location>
</feature>
<sequence length="572" mass="64162">MDIQRVLILVGLAATAYLLVLAWNEDYASDESVPTVLSDTGNGMAEVPLGSSPQETNLIPQVPVSPSNESRPASNGSDVPELTLTQRDIDQPAVQRSGRYIEVRTDVLEVTIDLNGGDIVAANLLAFPQSIDSELPFILIDPRNEYAAQSGLIGPNGIDGGASRAQYRTNQVFYELTGESLEVSLQATGSDPSVAIEKRFVFRRGDYLMDMSYYIDNQSTELWQGAIYAQLKRDGRDALMSDDVGIGMQSYTGGATFQSDTPYHKLSFGDLDDERYQSEETGGYMAMVQHYFLSAWVPDQTTQASYYARRKSGGDVYLFGLTLPLQQVLPGESSSQGVSLYVGPKDQYRLQDIAEGLDLTVDYGFLWWLAQPLFFLLYMIHGVVQNWGVAIILLTATVKLLLYPLSAAGFRSMAKLKRLQPQMTRLKERHGDDRQKFTEEMMALYRKEGADPIRGCLPLLLQMPVFLALFWTLMESVELRQAPFVGWITDLSAIDPYFVLPILMGISMYITTALQPEPPDPMQAKIFKIMPVMFTFFFLWFPAGLVLYWVVNNVLSILQQWYVNRQLEKESQ</sequence>
<dbReference type="PANTHER" id="PTHR12428:SF65">
    <property type="entry name" value="CYTOCHROME C OXIDASE ASSEMBLY PROTEIN COX18, MITOCHONDRIAL"/>
    <property type="match status" value="1"/>
</dbReference>
<keyword evidence="9 13" id="KW-0472">Membrane</keyword>
<comment type="similarity">
    <text evidence="2 13">Belongs to the OXA1/ALB3/YidC family. Type 1 subfamily.</text>
</comment>
<dbReference type="Pfam" id="PF14849">
    <property type="entry name" value="YidC_periplas"/>
    <property type="match status" value="1"/>
</dbReference>
<keyword evidence="5 13" id="KW-1003">Cell membrane</keyword>
<proteinExistence type="inferred from homology"/>
<dbReference type="EMBL" id="NTKD01000006">
    <property type="protein sequence ID" value="PDH41145.1"/>
    <property type="molecule type" value="Genomic_DNA"/>
</dbReference>
<evidence type="ECO:0000256" key="10">
    <source>
        <dbReference type="ARBA" id="ARBA00023186"/>
    </source>
</evidence>
<evidence type="ECO:0000256" key="9">
    <source>
        <dbReference type="ARBA" id="ARBA00023136"/>
    </source>
</evidence>
<feature type="domain" description="Membrane insertase YidC/Oxa/ALB C-terminal" evidence="15">
    <location>
        <begin position="387"/>
        <end position="565"/>
    </location>
</feature>
<evidence type="ECO:0000256" key="12">
    <source>
        <dbReference type="ARBA" id="ARBA00033342"/>
    </source>
</evidence>
<evidence type="ECO:0000256" key="11">
    <source>
        <dbReference type="ARBA" id="ARBA00033245"/>
    </source>
</evidence>
<dbReference type="InterPro" id="IPR028055">
    <property type="entry name" value="YidC/Oxa/ALB_C"/>
</dbReference>
<keyword evidence="6 13" id="KW-0812">Transmembrane</keyword>
<dbReference type="PRINTS" id="PR00701">
    <property type="entry name" value="60KDINNERMP"/>
</dbReference>
<dbReference type="NCBIfam" id="TIGR03592">
    <property type="entry name" value="yidC_oxa1_cterm"/>
    <property type="match status" value="1"/>
</dbReference>
<dbReference type="GO" id="GO:0005886">
    <property type="term" value="C:plasma membrane"/>
    <property type="evidence" value="ECO:0007669"/>
    <property type="project" value="UniProtKB-SubCell"/>
</dbReference>
<accession>A0A2A5WX70</accession>
<keyword evidence="4 13" id="KW-0813">Transport</keyword>
<feature type="region of interest" description="Disordered" evidence="14">
    <location>
        <begin position="38"/>
        <end position="88"/>
    </location>
</feature>
<dbReference type="Proteomes" id="UP000219327">
    <property type="component" value="Unassembled WGS sequence"/>
</dbReference>
<comment type="subunit">
    <text evidence="13">Interacts with the Sec translocase complex via SecD. Specifically interacts with transmembrane segments of nascent integral membrane proteins during membrane integration.</text>
</comment>
<evidence type="ECO:0000256" key="2">
    <source>
        <dbReference type="ARBA" id="ARBA00010527"/>
    </source>
</evidence>
<dbReference type="PRINTS" id="PR01900">
    <property type="entry name" value="YIDCPROTEIN"/>
</dbReference>
<gene>
    <name evidence="13" type="primary">yidC</name>
    <name evidence="17" type="ORF">CNE99_02400</name>
</gene>
<evidence type="ECO:0000256" key="7">
    <source>
        <dbReference type="ARBA" id="ARBA00022927"/>
    </source>
</evidence>
<organism evidence="17 18">
    <name type="scientific">OM182 bacterium MED-G24</name>
    <dbReference type="NCBI Taxonomy" id="1986255"/>
    <lineage>
        <taxon>Bacteria</taxon>
        <taxon>Pseudomonadati</taxon>
        <taxon>Pseudomonadota</taxon>
        <taxon>Gammaproteobacteria</taxon>
        <taxon>OMG group</taxon>
        <taxon>OM182 clade</taxon>
    </lineage>
</organism>
<evidence type="ECO:0000313" key="18">
    <source>
        <dbReference type="Proteomes" id="UP000219327"/>
    </source>
</evidence>
<feature type="domain" description="Membrane insertase YidC N-terminal" evidence="16">
    <location>
        <begin position="101"/>
        <end position="376"/>
    </location>
</feature>
<protein>
    <recommendedName>
        <fullName evidence="3 13">Membrane protein insertase YidC</fullName>
    </recommendedName>
    <alternativeName>
        <fullName evidence="12 13">Foldase YidC</fullName>
    </alternativeName>
    <alternativeName>
        <fullName evidence="11 13">Membrane integrase YidC</fullName>
    </alternativeName>
    <alternativeName>
        <fullName evidence="13">Membrane protein YidC</fullName>
    </alternativeName>
</protein>
<dbReference type="GO" id="GO:0032977">
    <property type="term" value="F:membrane insertase activity"/>
    <property type="evidence" value="ECO:0007669"/>
    <property type="project" value="InterPro"/>
</dbReference>
<feature type="transmembrane region" description="Helical" evidence="13">
    <location>
        <begin position="494"/>
        <end position="514"/>
    </location>
</feature>
<dbReference type="PANTHER" id="PTHR12428">
    <property type="entry name" value="OXA1"/>
    <property type="match status" value="1"/>
</dbReference>
<dbReference type="AlphaFoldDB" id="A0A2A5WX70"/>
<comment type="function">
    <text evidence="13">Required for the insertion and/or proper folding and/or complex formation of integral membrane proteins into the membrane. Involved in integration of membrane proteins that insert both dependently and independently of the Sec translocase complex, as well as at least some lipoproteins. Aids folding of multispanning membrane proteins.</text>
</comment>
<evidence type="ECO:0000313" key="17">
    <source>
        <dbReference type="EMBL" id="PDH41145.1"/>
    </source>
</evidence>